<keyword evidence="9" id="KW-1185">Reference proteome</keyword>
<dbReference type="GO" id="GO:0010052">
    <property type="term" value="P:guard cell differentiation"/>
    <property type="evidence" value="ECO:0007669"/>
    <property type="project" value="UniProtKB-UniRule"/>
</dbReference>
<evidence type="ECO:0000256" key="1">
    <source>
        <dbReference type="ARBA" id="ARBA00004613"/>
    </source>
</evidence>
<dbReference type="STRING" id="3750.A0A498KJ08"/>
<evidence type="ECO:0000256" key="3">
    <source>
        <dbReference type="ARBA" id="ARBA00022473"/>
    </source>
</evidence>
<dbReference type="PANTHER" id="PTHR33109:SF60">
    <property type="entry name" value="EPIDERMAL PATTERNING FACTOR-LIKE PROTEIN 8"/>
    <property type="match status" value="1"/>
</dbReference>
<evidence type="ECO:0000256" key="7">
    <source>
        <dbReference type="RuleBase" id="RU367102"/>
    </source>
</evidence>
<dbReference type="EMBL" id="RDQH01000328">
    <property type="protein sequence ID" value="RXI05735.1"/>
    <property type="molecule type" value="Genomic_DNA"/>
</dbReference>
<evidence type="ECO:0000256" key="4">
    <source>
        <dbReference type="ARBA" id="ARBA00022525"/>
    </source>
</evidence>
<dbReference type="SMR" id="A0A498KJ08"/>
<proteinExistence type="inferred from homology"/>
<comment type="similarity">
    <text evidence="2 7">Belongs to the plant cysteine rich small secretory peptide family. Epidermal patterning factor subfamily.</text>
</comment>
<comment type="function">
    <text evidence="7">Controls stomatal patterning.</text>
</comment>
<keyword evidence="3 7" id="KW-0217">Developmental protein</keyword>
<organism evidence="8 9">
    <name type="scientific">Malus domestica</name>
    <name type="common">Apple</name>
    <name type="synonym">Pyrus malus</name>
    <dbReference type="NCBI Taxonomy" id="3750"/>
    <lineage>
        <taxon>Eukaryota</taxon>
        <taxon>Viridiplantae</taxon>
        <taxon>Streptophyta</taxon>
        <taxon>Embryophyta</taxon>
        <taxon>Tracheophyta</taxon>
        <taxon>Spermatophyta</taxon>
        <taxon>Magnoliopsida</taxon>
        <taxon>eudicotyledons</taxon>
        <taxon>Gunneridae</taxon>
        <taxon>Pentapetalae</taxon>
        <taxon>rosids</taxon>
        <taxon>fabids</taxon>
        <taxon>Rosales</taxon>
        <taxon>Rosaceae</taxon>
        <taxon>Amygdaloideae</taxon>
        <taxon>Maleae</taxon>
        <taxon>Malus</taxon>
    </lineage>
</organism>
<keyword evidence="4 7" id="KW-0964">Secreted</keyword>
<evidence type="ECO:0000313" key="8">
    <source>
        <dbReference type="EMBL" id="RXI05735.1"/>
    </source>
</evidence>
<dbReference type="AlphaFoldDB" id="A0A498KJ08"/>
<evidence type="ECO:0000313" key="9">
    <source>
        <dbReference type="Proteomes" id="UP000290289"/>
    </source>
</evidence>
<sequence>MASSRNHPNGLKITVAVMFLIFFLTFFPSISAESMLKRAGDQRLKNQMKMVLGSSPPRCVNKCMSCRPCTATLVASSHHKSSKLKAATYQGDESYYLLSWKCRCRNKLYQP</sequence>
<dbReference type="InterPro" id="IPR039455">
    <property type="entry name" value="EPFL"/>
</dbReference>
<dbReference type="Pfam" id="PF17181">
    <property type="entry name" value="EPF"/>
    <property type="match status" value="1"/>
</dbReference>
<gene>
    <name evidence="8" type="ORF">DVH24_017777</name>
</gene>
<keyword evidence="6" id="KW-1015">Disulfide bond</keyword>
<accession>A0A498KJ08</accession>
<dbReference type="Proteomes" id="UP000290289">
    <property type="component" value="Chromosome 2"/>
</dbReference>
<feature type="signal peptide" evidence="7">
    <location>
        <begin position="1"/>
        <end position="32"/>
    </location>
</feature>
<protein>
    <recommendedName>
        <fullName evidence="7">Epidermal patterning factor-like protein</fullName>
    </recommendedName>
</protein>
<evidence type="ECO:0000256" key="5">
    <source>
        <dbReference type="ARBA" id="ARBA00022729"/>
    </source>
</evidence>
<dbReference type="GO" id="GO:0005576">
    <property type="term" value="C:extracellular region"/>
    <property type="evidence" value="ECO:0007669"/>
    <property type="project" value="UniProtKB-SubCell"/>
</dbReference>
<dbReference type="Gramene" id="mRNA:MD02G0026100">
    <property type="protein sequence ID" value="mRNA:MD02G0026100"/>
    <property type="gene ID" value="MD02G0026100"/>
</dbReference>
<keyword evidence="5 7" id="KW-0732">Signal</keyword>
<evidence type="ECO:0000256" key="6">
    <source>
        <dbReference type="ARBA" id="ARBA00023157"/>
    </source>
</evidence>
<feature type="chain" id="PRO_5027147483" description="Epidermal patterning factor-like protein" evidence="7">
    <location>
        <begin position="33"/>
        <end position="111"/>
    </location>
</feature>
<comment type="caution">
    <text evidence="8">The sequence shown here is derived from an EMBL/GenBank/DDBJ whole genome shotgun (WGS) entry which is preliminary data.</text>
</comment>
<reference evidence="8 9" key="1">
    <citation type="submission" date="2018-10" db="EMBL/GenBank/DDBJ databases">
        <title>A high-quality apple genome assembly.</title>
        <authorList>
            <person name="Hu J."/>
        </authorList>
    </citation>
    <scope>NUCLEOTIDE SEQUENCE [LARGE SCALE GENOMIC DNA]</scope>
    <source>
        <strain evidence="9">cv. HFTH1</strain>
        <tissue evidence="8">Young leaf</tissue>
    </source>
</reference>
<evidence type="ECO:0000256" key="2">
    <source>
        <dbReference type="ARBA" id="ARBA00008127"/>
    </source>
</evidence>
<dbReference type="PANTHER" id="PTHR33109">
    <property type="entry name" value="EPIDERMAL PATTERNING FACTOR-LIKE PROTEIN 4"/>
    <property type="match status" value="1"/>
</dbReference>
<comment type="subcellular location">
    <subcellularLocation>
        <location evidence="1 7">Secreted</location>
    </subcellularLocation>
</comment>
<name>A0A498KJ08_MALDO</name>